<feature type="transmembrane region" description="Helical" evidence="1">
    <location>
        <begin position="116"/>
        <end position="133"/>
    </location>
</feature>
<protein>
    <submittedName>
        <fullName evidence="2">Uncharacterized protein</fullName>
    </submittedName>
</protein>
<evidence type="ECO:0000313" key="2">
    <source>
        <dbReference type="EMBL" id="NYG02576.1"/>
    </source>
</evidence>
<sequence>MNALDALRAWTVRHWTVATVSAVATAVVMAVPTAVLPNPWFWREVPAPAWAYPVLALVAILSGLVAATYVRSPDGPGGRRASAGALLGFFGVGCPVCNKLVLLVLGYAGAMTWFEPAQPFLAVLAVAGMAAALRARLRGALACPVPVATPRSPEEIP</sequence>
<dbReference type="EMBL" id="JACCCZ010000001">
    <property type="protein sequence ID" value="NYG02576.1"/>
    <property type="molecule type" value="Genomic_DNA"/>
</dbReference>
<dbReference type="RefSeq" id="WP_218899293.1">
    <property type="nucleotide sequence ID" value="NZ_BAAAJZ010000003.1"/>
</dbReference>
<organism evidence="2 3">
    <name type="scientific">Pseudonocardia alni</name>
    <name type="common">Amycolata alni</name>
    <dbReference type="NCBI Taxonomy" id="33907"/>
    <lineage>
        <taxon>Bacteria</taxon>
        <taxon>Bacillati</taxon>
        <taxon>Actinomycetota</taxon>
        <taxon>Actinomycetes</taxon>
        <taxon>Pseudonocardiales</taxon>
        <taxon>Pseudonocardiaceae</taxon>
        <taxon>Pseudonocardia</taxon>
    </lineage>
</organism>
<evidence type="ECO:0000313" key="3">
    <source>
        <dbReference type="Proteomes" id="UP000549695"/>
    </source>
</evidence>
<proteinExistence type="predicted"/>
<keyword evidence="1" id="KW-0812">Transmembrane</keyword>
<keyword evidence="1" id="KW-1133">Transmembrane helix</keyword>
<feature type="transmembrane region" description="Helical" evidence="1">
    <location>
        <begin position="50"/>
        <end position="70"/>
    </location>
</feature>
<evidence type="ECO:0000256" key="1">
    <source>
        <dbReference type="SAM" id="Phobius"/>
    </source>
</evidence>
<feature type="transmembrane region" description="Helical" evidence="1">
    <location>
        <begin position="82"/>
        <end position="110"/>
    </location>
</feature>
<feature type="transmembrane region" description="Helical" evidence="1">
    <location>
        <begin position="12"/>
        <end position="30"/>
    </location>
</feature>
<keyword evidence="1" id="KW-0472">Membrane</keyword>
<accession>A0A852W9P0</accession>
<comment type="caution">
    <text evidence="2">The sequence shown here is derived from an EMBL/GenBank/DDBJ whole genome shotgun (WGS) entry which is preliminary data.</text>
</comment>
<name>A0A852W9P0_PSEA5</name>
<dbReference type="Proteomes" id="UP000549695">
    <property type="component" value="Unassembled WGS sequence"/>
</dbReference>
<keyword evidence="3" id="KW-1185">Reference proteome</keyword>
<reference evidence="2 3" key="1">
    <citation type="submission" date="2020-07" db="EMBL/GenBank/DDBJ databases">
        <title>Sequencing the genomes of 1000 actinobacteria strains.</title>
        <authorList>
            <person name="Klenk H.-P."/>
        </authorList>
    </citation>
    <scope>NUCLEOTIDE SEQUENCE [LARGE SCALE GENOMIC DNA]</scope>
    <source>
        <strain evidence="2 3">DSM 44749</strain>
    </source>
</reference>
<dbReference type="GeneID" id="98052612"/>
<gene>
    <name evidence="2" type="ORF">HDA37_002861</name>
</gene>
<dbReference type="AlphaFoldDB" id="A0A852W9P0"/>